<keyword evidence="2" id="KW-0378">Hydrolase</keyword>
<protein>
    <submittedName>
        <fullName evidence="2">Alpha/beta fold hydrolase</fullName>
    </submittedName>
</protein>
<dbReference type="InterPro" id="IPR036388">
    <property type="entry name" value="WH-like_DNA-bd_sf"/>
</dbReference>
<evidence type="ECO:0000313" key="2">
    <source>
        <dbReference type="EMBL" id="MFI7589074.1"/>
    </source>
</evidence>
<dbReference type="GO" id="GO:0016787">
    <property type="term" value="F:hydrolase activity"/>
    <property type="evidence" value="ECO:0007669"/>
    <property type="project" value="UniProtKB-KW"/>
</dbReference>
<dbReference type="EMBL" id="JBITLV010000006">
    <property type="protein sequence ID" value="MFI7589074.1"/>
    <property type="molecule type" value="Genomic_DNA"/>
</dbReference>
<proteinExistence type="predicted"/>
<dbReference type="SUPFAM" id="SSF46894">
    <property type="entry name" value="C-terminal effector domain of the bipartite response regulators"/>
    <property type="match status" value="1"/>
</dbReference>
<dbReference type="Gene3D" id="3.40.50.1820">
    <property type="entry name" value="alpha/beta hydrolase"/>
    <property type="match status" value="1"/>
</dbReference>
<dbReference type="InterPro" id="IPR000073">
    <property type="entry name" value="AB_hydrolase_1"/>
</dbReference>
<dbReference type="PANTHER" id="PTHR43433:SF8">
    <property type="entry name" value="BIFUNCTIONAL LIPASE_ADENYLATE CYCLASE LIPJ"/>
    <property type="match status" value="1"/>
</dbReference>
<dbReference type="InterPro" id="IPR000792">
    <property type="entry name" value="Tscrpt_reg_LuxR_C"/>
</dbReference>
<dbReference type="Proteomes" id="UP001612915">
    <property type="component" value="Unassembled WGS sequence"/>
</dbReference>
<accession>A0ABW8ARU9</accession>
<sequence>MVAATQEIRFVRVDGGRVAVASVGEGPPLVLPPPWMSHVGHEWDFPEYRAFLTRLAGHHRVVRYDRLGVGLSDPGPDRSRGAHADAGLEAARLEQVLDALGLERVPLFGISWGGCVAVTFAARRPERVSALVTSGTLVAGTEVAPEPLRAAVVDLVRAHWGAGSRLLADIWIPGADDDVRDRFARAQRASGSAAVAADSLHDVYATDIRALLPHVAAPTLVTHRRDDRATPFAAGRELAAGVAGARFVPLDGDIHLPWLGDSAAVLAVVLPFLHEHSDRPGAPADPVLTGREREVLMLVAEGLADAEIAVRLHLSPHTVHRHLANIRTKLGQPSRAAAVAHAGRLGLI</sequence>
<gene>
    <name evidence="2" type="ORF">ACIB24_18585</name>
</gene>
<dbReference type="Gene3D" id="1.10.10.10">
    <property type="entry name" value="Winged helix-like DNA-binding domain superfamily/Winged helix DNA-binding domain"/>
    <property type="match status" value="1"/>
</dbReference>
<organism evidence="2 3">
    <name type="scientific">Spongisporangium articulatum</name>
    <dbReference type="NCBI Taxonomy" id="3362603"/>
    <lineage>
        <taxon>Bacteria</taxon>
        <taxon>Bacillati</taxon>
        <taxon>Actinomycetota</taxon>
        <taxon>Actinomycetes</taxon>
        <taxon>Kineosporiales</taxon>
        <taxon>Kineosporiaceae</taxon>
        <taxon>Spongisporangium</taxon>
    </lineage>
</organism>
<dbReference type="InterPro" id="IPR029058">
    <property type="entry name" value="AB_hydrolase_fold"/>
</dbReference>
<dbReference type="InterPro" id="IPR016032">
    <property type="entry name" value="Sig_transdc_resp-reg_C-effctor"/>
</dbReference>
<dbReference type="Pfam" id="PF00196">
    <property type="entry name" value="GerE"/>
    <property type="match status" value="1"/>
</dbReference>
<dbReference type="RefSeq" id="WP_398283409.1">
    <property type="nucleotide sequence ID" value="NZ_JBITLV010000006.1"/>
</dbReference>
<reference evidence="2 3" key="1">
    <citation type="submission" date="2024-10" db="EMBL/GenBank/DDBJ databases">
        <title>The Natural Products Discovery Center: Release of the First 8490 Sequenced Strains for Exploring Actinobacteria Biosynthetic Diversity.</title>
        <authorList>
            <person name="Kalkreuter E."/>
            <person name="Kautsar S.A."/>
            <person name="Yang D."/>
            <person name="Bader C.D."/>
            <person name="Teijaro C.N."/>
            <person name="Fluegel L."/>
            <person name="Davis C.M."/>
            <person name="Simpson J.R."/>
            <person name="Lauterbach L."/>
            <person name="Steele A.D."/>
            <person name="Gui C."/>
            <person name="Meng S."/>
            <person name="Li G."/>
            <person name="Viehrig K."/>
            <person name="Ye F."/>
            <person name="Su P."/>
            <person name="Kiefer A.F."/>
            <person name="Nichols A."/>
            <person name="Cepeda A.J."/>
            <person name="Yan W."/>
            <person name="Fan B."/>
            <person name="Jiang Y."/>
            <person name="Adhikari A."/>
            <person name="Zheng C.-J."/>
            <person name="Schuster L."/>
            <person name="Cowan T.M."/>
            <person name="Smanski M.J."/>
            <person name="Chevrette M.G."/>
            <person name="De Carvalho L.P.S."/>
            <person name="Shen B."/>
        </authorList>
    </citation>
    <scope>NUCLEOTIDE SEQUENCE [LARGE SCALE GENOMIC DNA]</scope>
    <source>
        <strain evidence="2 3">NPDC049639</strain>
    </source>
</reference>
<dbReference type="PRINTS" id="PR00038">
    <property type="entry name" value="HTHLUXR"/>
</dbReference>
<dbReference type="CDD" id="cd06170">
    <property type="entry name" value="LuxR_C_like"/>
    <property type="match status" value="1"/>
</dbReference>
<dbReference type="SUPFAM" id="SSF53474">
    <property type="entry name" value="alpha/beta-Hydrolases"/>
    <property type="match status" value="1"/>
</dbReference>
<keyword evidence="3" id="KW-1185">Reference proteome</keyword>
<dbReference type="PROSITE" id="PS50043">
    <property type="entry name" value="HTH_LUXR_2"/>
    <property type="match status" value="1"/>
</dbReference>
<dbReference type="PANTHER" id="PTHR43433">
    <property type="entry name" value="HYDROLASE, ALPHA/BETA FOLD FAMILY PROTEIN"/>
    <property type="match status" value="1"/>
</dbReference>
<dbReference type="InterPro" id="IPR050471">
    <property type="entry name" value="AB_hydrolase"/>
</dbReference>
<feature type="domain" description="HTH luxR-type" evidence="1">
    <location>
        <begin position="281"/>
        <end position="346"/>
    </location>
</feature>
<evidence type="ECO:0000313" key="3">
    <source>
        <dbReference type="Proteomes" id="UP001612915"/>
    </source>
</evidence>
<dbReference type="PRINTS" id="PR00111">
    <property type="entry name" value="ABHYDROLASE"/>
</dbReference>
<dbReference type="Pfam" id="PF00561">
    <property type="entry name" value="Abhydrolase_1"/>
    <property type="match status" value="1"/>
</dbReference>
<comment type="caution">
    <text evidence="2">The sequence shown here is derived from an EMBL/GenBank/DDBJ whole genome shotgun (WGS) entry which is preliminary data.</text>
</comment>
<name>A0ABW8ARU9_9ACTN</name>
<evidence type="ECO:0000259" key="1">
    <source>
        <dbReference type="PROSITE" id="PS50043"/>
    </source>
</evidence>
<dbReference type="SMART" id="SM00421">
    <property type="entry name" value="HTH_LUXR"/>
    <property type="match status" value="1"/>
</dbReference>